<feature type="domain" description="Myb-like" evidence="9">
    <location>
        <begin position="48"/>
        <end position="100"/>
    </location>
</feature>
<evidence type="ECO:0000313" key="11">
    <source>
        <dbReference type="EMBL" id="CAH2073916.1"/>
    </source>
</evidence>
<keyword evidence="7" id="KW-0539">Nucleus</keyword>
<dbReference type="InterPro" id="IPR017930">
    <property type="entry name" value="Myb_dom"/>
</dbReference>
<evidence type="ECO:0000256" key="6">
    <source>
        <dbReference type="ARBA" id="ARBA00023163"/>
    </source>
</evidence>
<dbReference type="InterPro" id="IPR009057">
    <property type="entry name" value="Homeodomain-like_sf"/>
</dbReference>
<gene>
    <name evidence="11" type="ORF">TAV2_LOCUS21005</name>
</gene>
<reference evidence="11 12" key="1">
    <citation type="submission" date="2022-03" db="EMBL/GenBank/DDBJ databases">
        <authorList>
            <person name="Nunn A."/>
            <person name="Chopra R."/>
            <person name="Nunn A."/>
            <person name="Contreras Garrido A."/>
        </authorList>
    </citation>
    <scope>NUCLEOTIDE SEQUENCE [LARGE SCALE GENOMIC DNA]</scope>
</reference>
<organism evidence="11 12">
    <name type="scientific">Thlaspi arvense</name>
    <name type="common">Field penny-cress</name>
    <dbReference type="NCBI Taxonomy" id="13288"/>
    <lineage>
        <taxon>Eukaryota</taxon>
        <taxon>Viridiplantae</taxon>
        <taxon>Streptophyta</taxon>
        <taxon>Embryophyta</taxon>
        <taxon>Tracheophyta</taxon>
        <taxon>Spermatophyta</taxon>
        <taxon>Magnoliopsida</taxon>
        <taxon>eudicotyledons</taxon>
        <taxon>Gunneridae</taxon>
        <taxon>Pentapetalae</taxon>
        <taxon>rosids</taxon>
        <taxon>malvids</taxon>
        <taxon>Brassicales</taxon>
        <taxon>Brassicaceae</taxon>
        <taxon>Thlaspideae</taxon>
        <taxon>Thlaspi</taxon>
    </lineage>
</organism>
<keyword evidence="3" id="KW-0805">Transcription regulation</keyword>
<dbReference type="SUPFAM" id="SSF46689">
    <property type="entry name" value="Homeodomain-like"/>
    <property type="match status" value="1"/>
</dbReference>
<evidence type="ECO:0008006" key="13">
    <source>
        <dbReference type="Google" id="ProtNLM"/>
    </source>
</evidence>
<evidence type="ECO:0000256" key="2">
    <source>
        <dbReference type="ARBA" id="ARBA00022737"/>
    </source>
</evidence>
<evidence type="ECO:0000256" key="8">
    <source>
        <dbReference type="SAM" id="MobiDB-lite"/>
    </source>
</evidence>
<dbReference type="PROSITE" id="PS50090">
    <property type="entry name" value="MYB_LIKE"/>
    <property type="match status" value="2"/>
</dbReference>
<dbReference type="GO" id="GO:0040008">
    <property type="term" value="P:regulation of growth"/>
    <property type="evidence" value="ECO:0007669"/>
    <property type="project" value="UniProtKB-ARBA"/>
</dbReference>
<name>A0AAU9SZU9_THLAR</name>
<evidence type="ECO:0000256" key="5">
    <source>
        <dbReference type="ARBA" id="ARBA00023159"/>
    </source>
</evidence>
<dbReference type="PANTHER" id="PTHR47995">
    <property type="entry name" value="TRANSCRIPTION FACTOR MYB33-RELATED"/>
    <property type="match status" value="1"/>
</dbReference>
<dbReference type="FunFam" id="1.10.10.60:FF:000119">
    <property type="entry name" value="Transcription factor GAMYB"/>
    <property type="match status" value="1"/>
</dbReference>
<dbReference type="AlphaFoldDB" id="A0AAU9SZU9"/>
<comment type="subcellular location">
    <subcellularLocation>
        <location evidence="1">Nucleus</location>
    </subcellularLocation>
</comment>
<accession>A0AAU9SZU9</accession>
<evidence type="ECO:0000259" key="9">
    <source>
        <dbReference type="PROSITE" id="PS50090"/>
    </source>
</evidence>
<dbReference type="GO" id="GO:0005634">
    <property type="term" value="C:nucleus"/>
    <property type="evidence" value="ECO:0007669"/>
    <property type="project" value="UniProtKB-SubCell"/>
</dbReference>
<feature type="domain" description="Myb-like" evidence="9">
    <location>
        <begin position="101"/>
        <end position="151"/>
    </location>
</feature>
<dbReference type="Gene3D" id="1.10.10.60">
    <property type="entry name" value="Homeodomain-like"/>
    <property type="match status" value="2"/>
</dbReference>
<feature type="domain" description="HTH myb-type" evidence="10">
    <location>
        <begin position="48"/>
        <end position="100"/>
    </location>
</feature>
<evidence type="ECO:0000313" key="12">
    <source>
        <dbReference type="Proteomes" id="UP000836841"/>
    </source>
</evidence>
<dbReference type="GO" id="GO:0009653">
    <property type="term" value="P:anatomical structure morphogenesis"/>
    <property type="evidence" value="ECO:0007669"/>
    <property type="project" value="UniProtKB-ARBA"/>
</dbReference>
<feature type="domain" description="HTH myb-type" evidence="10">
    <location>
        <begin position="101"/>
        <end position="155"/>
    </location>
</feature>
<keyword evidence="4" id="KW-0238">DNA-binding</keyword>
<dbReference type="EMBL" id="OU466862">
    <property type="protein sequence ID" value="CAH2073916.1"/>
    <property type="molecule type" value="Genomic_DNA"/>
</dbReference>
<dbReference type="CDD" id="cd00167">
    <property type="entry name" value="SANT"/>
    <property type="match status" value="2"/>
</dbReference>
<protein>
    <recommendedName>
        <fullName evidence="13">Transcription factor</fullName>
    </recommendedName>
</protein>
<dbReference type="Pfam" id="PF00249">
    <property type="entry name" value="Myb_DNA-binding"/>
    <property type="match status" value="2"/>
</dbReference>
<dbReference type="InterPro" id="IPR001005">
    <property type="entry name" value="SANT/Myb"/>
</dbReference>
<keyword evidence="2" id="KW-0677">Repeat</keyword>
<keyword evidence="12" id="KW-1185">Reference proteome</keyword>
<dbReference type="GO" id="GO:0045893">
    <property type="term" value="P:positive regulation of DNA-templated transcription"/>
    <property type="evidence" value="ECO:0007669"/>
    <property type="project" value="UniProtKB-ARBA"/>
</dbReference>
<proteinExistence type="predicted"/>
<dbReference type="FunFam" id="1.10.10.60:FF:000001">
    <property type="entry name" value="MYB-related transcription factor"/>
    <property type="match status" value="1"/>
</dbReference>
<dbReference type="SMART" id="SM00717">
    <property type="entry name" value="SANT"/>
    <property type="match status" value="2"/>
</dbReference>
<evidence type="ECO:0000256" key="7">
    <source>
        <dbReference type="ARBA" id="ARBA00023242"/>
    </source>
</evidence>
<dbReference type="GO" id="GO:0003677">
    <property type="term" value="F:DNA binding"/>
    <property type="evidence" value="ECO:0007669"/>
    <property type="project" value="UniProtKB-KW"/>
</dbReference>
<dbReference type="PANTHER" id="PTHR47995:SF6">
    <property type="entry name" value="MYB DOMAIN PROTEIN 81-RELATED"/>
    <property type="match status" value="1"/>
</dbReference>
<evidence type="ECO:0000256" key="4">
    <source>
        <dbReference type="ARBA" id="ARBA00023125"/>
    </source>
</evidence>
<feature type="region of interest" description="Disordered" evidence="8">
    <location>
        <begin position="23"/>
        <end position="43"/>
    </location>
</feature>
<dbReference type="Proteomes" id="UP000836841">
    <property type="component" value="Chromosome 6"/>
</dbReference>
<dbReference type="PROSITE" id="PS51294">
    <property type="entry name" value="HTH_MYB"/>
    <property type="match status" value="2"/>
</dbReference>
<evidence type="ECO:0000256" key="3">
    <source>
        <dbReference type="ARBA" id="ARBA00023015"/>
    </source>
</evidence>
<feature type="compositionally biased region" description="Polar residues" evidence="8">
    <location>
        <begin position="23"/>
        <end position="39"/>
    </location>
</feature>
<evidence type="ECO:0000256" key="1">
    <source>
        <dbReference type="ARBA" id="ARBA00004123"/>
    </source>
</evidence>
<keyword evidence="5" id="KW-0010">Activator</keyword>
<evidence type="ECO:0000259" key="10">
    <source>
        <dbReference type="PROSITE" id="PS51294"/>
    </source>
</evidence>
<dbReference type="GO" id="GO:0048235">
    <property type="term" value="P:pollen sperm cell differentiation"/>
    <property type="evidence" value="ECO:0007669"/>
    <property type="project" value="UniProtKB-ARBA"/>
</dbReference>
<sequence>MISGSLMSKRLLKRAAGLKEMSYTSAESNHSESPFTDNGSDCRNRWEGSDLKKGPWSSAEDNILIDYVKKHGEGNWNAVQKHTGLFRCGKSCRLRWANHLRPNLKKGAFSLEEEQLIVELHAKMGNRWARMAAHLPGRTDNEIKNYWNTRIKRRQRAGLPLYPPETCVEVLEWSQEYTNGRIFGGDRRHQGYLQLGSCESNVFFDSLNIVTDMPPACKILGYGASSPRYEHLMSPIMPSSKRLRGSESLYPGCSSTTKDELPSIEHFHNTAPHKISKVCSFSGPRGVDHLPYGNQHSPVMIPDGHTLTDGLVPTSSPSFGAVKLELPSFQYSEATFDQRKKPAPPPHSDILDAYIQSSPPTGREESDCFSNRDTGLLDMLLLEAKIRNNSTDNSLYKTCASTTPSDAGEVSVSQIKSEEFDDSFKSLVHSEISMSTQHVADGVPPRQREKERKPVLDVTRPDVWLASSWLDHGLGIVKETGSVSDALAVLLGDDMGDDYMQMSVGASSGVGSCAWTNMPPVCQMAELP</sequence>
<keyword evidence="6" id="KW-0804">Transcription</keyword>